<dbReference type="PANTHER" id="PTHR36966:SF1">
    <property type="entry name" value="REP-ASSOCIATED TYROSINE TRANSPOSASE"/>
    <property type="match status" value="1"/>
</dbReference>
<dbReference type="InterPro" id="IPR052715">
    <property type="entry name" value="RAYT_transposase"/>
</dbReference>
<protein>
    <submittedName>
        <fullName evidence="2">Transposase</fullName>
    </submittedName>
</protein>
<comment type="caution">
    <text evidence="2">The sequence shown here is derived from an EMBL/GenBank/DDBJ whole genome shotgun (WGS) entry which is preliminary data.</text>
</comment>
<dbReference type="GO" id="GO:0043565">
    <property type="term" value="F:sequence-specific DNA binding"/>
    <property type="evidence" value="ECO:0007669"/>
    <property type="project" value="TreeGrafter"/>
</dbReference>
<dbReference type="PANTHER" id="PTHR36966">
    <property type="entry name" value="REP-ASSOCIATED TYROSINE TRANSPOSASE"/>
    <property type="match status" value="1"/>
</dbReference>
<dbReference type="InterPro" id="IPR002686">
    <property type="entry name" value="Transposase_17"/>
</dbReference>
<dbReference type="Proteomes" id="UP000191980">
    <property type="component" value="Unassembled WGS sequence"/>
</dbReference>
<dbReference type="NCBIfam" id="NF047646">
    <property type="entry name" value="REP_Tyr_transpos"/>
    <property type="match status" value="1"/>
</dbReference>
<dbReference type="InterPro" id="IPR036515">
    <property type="entry name" value="Transposase_17_sf"/>
</dbReference>
<organism evidence="2 3">
    <name type="scientific">Methyloprofundus sedimenti</name>
    <dbReference type="NCBI Taxonomy" id="1420851"/>
    <lineage>
        <taxon>Bacteria</taxon>
        <taxon>Pseudomonadati</taxon>
        <taxon>Pseudomonadota</taxon>
        <taxon>Gammaproteobacteria</taxon>
        <taxon>Methylococcales</taxon>
        <taxon>Methylococcaceae</taxon>
        <taxon>Methyloprofundus</taxon>
    </lineage>
</organism>
<dbReference type="OrthoDB" id="9794403at2"/>
<name>A0A1V8M4G7_9GAMM</name>
<reference evidence="2 3" key="1">
    <citation type="submission" date="2015-12" db="EMBL/GenBank/DDBJ databases">
        <authorList>
            <person name="Shamseldin A."/>
            <person name="Moawad H."/>
            <person name="Abd El-Rahim W.M."/>
            <person name="Sadowsky M.J."/>
        </authorList>
    </citation>
    <scope>NUCLEOTIDE SEQUENCE [LARGE SCALE GENOMIC DNA]</scope>
    <source>
        <strain evidence="2 3">WF1</strain>
    </source>
</reference>
<dbReference type="SUPFAM" id="SSF143422">
    <property type="entry name" value="Transposase IS200-like"/>
    <property type="match status" value="1"/>
</dbReference>
<dbReference type="AlphaFoldDB" id="A0A1V8M4G7"/>
<accession>A0A1V8M4G7</accession>
<gene>
    <name evidence="2" type="ORF">AU255_00650</name>
</gene>
<dbReference type="SMART" id="SM01321">
    <property type="entry name" value="Y1_Tnp"/>
    <property type="match status" value="1"/>
</dbReference>
<dbReference type="STRING" id="1420851.AU255_00650"/>
<dbReference type="EMBL" id="LPUF01000001">
    <property type="protein sequence ID" value="OQK16452.1"/>
    <property type="molecule type" value="Genomic_DNA"/>
</dbReference>
<evidence type="ECO:0000313" key="2">
    <source>
        <dbReference type="EMBL" id="OQK16452.1"/>
    </source>
</evidence>
<dbReference type="GO" id="GO:0004803">
    <property type="term" value="F:transposase activity"/>
    <property type="evidence" value="ECO:0007669"/>
    <property type="project" value="InterPro"/>
</dbReference>
<evidence type="ECO:0000259" key="1">
    <source>
        <dbReference type="SMART" id="SM01321"/>
    </source>
</evidence>
<feature type="domain" description="Transposase IS200-like" evidence="1">
    <location>
        <begin position="1"/>
        <end position="117"/>
    </location>
</feature>
<evidence type="ECO:0000313" key="3">
    <source>
        <dbReference type="Proteomes" id="UP000191980"/>
    </source>
</evidence>
<keyword evidence="3" id="KW-1185">Reference proteome</keyword>
<sequence length="162" mass="19466">MWYCCRGFIIGCCNVKLLRTAFRSVKSVHPFTIDAFVLLPEHLHCIWMLPPGDKEYPMRWNAIKNYFTRRCSKRYKSPPSLSQQRKRAQTIWQPRYWEHQIRDDRDFEKHCDYIHWNPVKHDLAPHPGNWSYSSFHRFVKLGIYPPDWSGYLGSVKDEGYGE</sequence>
<dbReference type="GO" id="GO:0006313">
    <property type="term" value="P:DNA transposition"/>
    <property type="evidence" value="ECO:0007669"/>
    <property type="project" value="InterPro"/>
</dbReference>
<dbReference type="RefSeq" id="WP_080521077.1">
    <property type="nucleotide sequence ID" value="NZ_LPUF01000001.1"/>
</dbReference>
<dbReference type="Gene3D" id="3.30.70.1290">
    <property type="entry name" value="Transposase IS200-like"/>
    <property type="match status" value="1"/>
</dbReference>
<proteinExistence type="predicted"/>